<feature type="compositionally biased region" description="Polar residues" evidence="1">
    <location>
        <begin position="7"/>
        <end position="28"/>
    </location>
</feature>
<protein>
    <recommendedName>
        <fullName evidence="2">Copine C-terminal domain-containing protein</fullName>
    </recommendedName>
</protein>
<dbReference type="InterPro" id="IPR045052">
    <property type="entry name" value="Copine"/>
</dbReference>
<keyword evidence="4" id="KW-1185">Reference proteome</keyword>
<organism evidence="3 4">
    <name type="scientific">Capitella teleta</name>
    <name type="common">Polychaete worm</name>
    <dbReference type="NCBI Taxonomy" id="283909"/>
    <lineage>
        <taxon>Eukaryota</taxon>
        <taxon>Metazoa</taxon>
        <taxon>Spiralia</taxon>
        <taxon>Lophotrochozoa</taxon>
        <taxon>Annelida</taxon>
        <taxon>Polychaeta</taxon>
        <taxon>Sedentaria</taxon>
        <taxon>Scolecida</taxon>
        <taxon>Capitellidae</taxon>
        <taxon>Capitella</taxon>
    </lineage>
</organism>
<feature type="region of interest" description="Disordered" evidence="1">
    <location>
        <begin position="1"/>
        <end position="35"/>
    </location>
</feature>
<evidence type="ECO:0000259" key="2">
    <source>
        <dbReference type="Pfam" id="PF07002"/>
    </source>
</evidence>
<accession>X1YV71</accession>
<dbReference type="Pfam" id="PF07002">
    <property type="entry name" value="Copine"/>
    <property type="match status" value="1"/>
</dbReference>
<dbReference type="HOGENOM" id="CLU_1455752_0_0_1"/>
<dbReference type="OMA" id="QMSRHSK"/>
<dbReference type="AlphaFoldDB" id="X1YV71"/>
<sequence>MEHNVPLCSTTSSRLPFQSSNGSPSETTSLHHLDGPQDNQYIEVIRMIGGMLTHYATDKSFVAYGFGAIVPGKKRKCFPLSGNNQLHVKGVQGIIDVYKRRVRSVQFAGPSYLAPVISEATRQVAQRLQLNQERQEYHILMIVTDGVVNDIDATIDAAVASSDLPISIVIVGVGPSEFPTMVCKLC</sequence>
<reference evidence="3" key="3">
    <citation type="submission" date="2015-06" db="UniProtKB">
        <authorList>
            <consortium name="EnsemblMetazoa"/>
        </authorList>
    </citation>
    <scope>IDENTIFICATION</scope>
</reference>
<dbReference type="GO" id="GO:0005544">
    <property type="term" value="F:calcium-dependent phospholipid binding"/>
    <property type="evidence" value="ECO:0007669"/>
    <property type="project" value="InterPro"/>
</dbReference>
<reference evidence="4" key="2">
    <citation type="journal article" date="2013" name="Nature">
        <title>Insights into bilaterian evolution from three spiralian genomes.</title>
        <authorList>
            <person name="Simakov O."/>
            <person name="Marletaz F."/>
            <person name="Cho S.J."/>
            <person name="Edsinger-Gonzales E."/>
            <person name="Havlak P."/>
            <person name="Hellsten U."/>
            <person name="Kuo D.H."/>
            <person name="Larsson T."/>
            <person name="Lv J."/>
            <person name="Arendt D."/>
            <person name="Savage R."/>
            <person name="Osoegawa K."/>
            <person name="de Jong P."/>
            <person name="Grimwood J."/>
            <person name="Chapman J.A."/>
            <person name="Shapiro H."/>
            <person name="Aerts A."/>
            <person name="Otillar R.P."/>
            <person name="Terry A.Y."/>
            <person name="Boore J.L."/>
            <person name="Grigoriev I.V."/>
            <person name="Lindberg D.R."/>
            <person name="Seaver E.C."/>
            <person name="Weisblat D.A."/>
            <person name="Putnam N.H."/>
            <person name="Rokhsar D.S."/>
        </authorList>
    </citation>
    <scope>NUCLEOTIDE SEQUENCE</scope>
    <source>
        <strain evidence="4">I ESC-2004</strain>
    </source>
</reference>
<dbReference type="InterPro" id="IPR036465">
    <property type="entry name" value="vWFA_dom_sf"/>
</dbReference>
<evidence type="ECO:0000313" key="4">
    <source>
        <dbReference type="Proteomes" id="UP000014760"/>
    </source>
</evidence>
<feature type="domain" description="Copine C-terminal" evidence="2">
    <location>
        <begin position="29"/>
        <end position="181"/>
    </location>
</feature>
<evidence type="ECO:0000313" key="3">
    <source>
        <dbReference type="EnsemblMetazoa" id="CapteP111889"/>
    </source>
</evidence>
<dbReference type="PANTHER" id="PTHR10857:SF106">
    <property type="entry name" value="C2 DOMAIN-CONTAINING PROTEIN"/>
    <property type="match status" value="1"/>
</dbReference>
<dbReference type="SUPFAM" id="SSF53300">
    <property type="entry name" value="vWA-like"/>
    <property type="match status" value="1"/>
</dbReference>
<evidence type="ECO:0000256" key="1">
    <source>
        <dbReference type="SAM" id="MobiDB-lite"/>
    </source>
</evidence>
<name>X1YV71_CAPTE</name>
<proteinExistence type="predicted"/>
<dbReference type="InterPro" id="IPR010734">
    <property type="entry name" value="Copine_C"/>
</dbReference>
<dbReference type="Proteomes" id="UP000014760">
    <property type="component" value="Unassembled WGS sequence"/>
</dbReference>
<dbReference type="OrthoDB" id="5855668at2759"/>
<dbReference type="GO" id="GO:0071277">
    <property type="term" value="P:cellular response to calcium ion"/>
    <property type="evidence" value="ECO:0007669"/>
    <property type="project" value="TreeGrafter"/>
</dbReference>
<reference evidence="4" key="1">
    <citation type="submission" date="2012-12" db="EMBL/GenBank/DDBJ databases">
        <authorList>
            <person name="Hellsten U."/>
            <person name="Grimwood J."/>
            <person name="Chapman J.A."/>
            <person name="Shapiro H."/>
            <person name="Aerts A."/>
            <person name="Otillar R.P."/>
            <person name="Terry A.Y."/>
            <person name="Boore J.L."/>
            <person name="Simakov O."/>
            <person name="Marletaz F."/>
            <person name="Cho S.-J."/>
            <person name="Edsinger-Gonzales E."/>
            <person name="Havlak P."/>
            <person name="Kuo D.-H."/>
            <person name="Larsson T."/>
            <person name="Lv J."/>
            <person name="Arendt D."/>
            <person name="Savage R."/>
            <person name="Osoegawa K."/>
            <person name="de Jong P."/>
            <person name="Lindberg D.R."/>
            <person name="Seaver E.C."/>
            <person name="Weisblat D.A."/>
            <person name="Putnam N.H."/>
            <person name="Grigoriev I.V."/>
            <person name="Rokhsar D.S."/>
        </authorList>
    </citation>
    <scope>NUCLEOTIDE SEQUENCE</scope>
    <source>
        <strain evidence="4">I ESC-2004</strain>
    </source>
</reference>
<dbReference type="GO" id="GO:0005886">
    <property type="term" value="C:plasma membrane"/>
    <property type="evidence" value="ECO:0007669"/>
    <property type="project" value="TreeGrafter"/>
</dbReference>
<dbReference type="PANTHER" id="PTHR10857">
    <property type="entry name" value="COPINE"/>
    <property type="match status" value="1"/>
</dbReference>
<dbReference type="EMBL" id="AMQN01000167">
    <property type="status" value="NOT_ANNOTATED_CDS"/>
    <property type="molecule type" value="Genomic_DNA"/>
</dbReference>
<dbReference type="EnsemblMetazoa" id="CapteT111889">
    <property type="protein sequence ID" value="CapteP111889"/>
    <property type="gene ID" value="CapteG111889"/>
</dbReference>